<reference evidence="1" key="1">
    <citation type="submission" date="2018-05" db="EMBL/GenBank/DDBJ databases">
        <authorList>
            <person name="Lanie J.A."/>
            <person name="Ng W.-L."/>
            <person name="Kazmierczak K.M."/>
            <person name="Andrzejewski T.M."/>
            <person name="Davidsen T.M."/>
            <person name="Wayne K.J."/>
            <person name="Tettelin H."/>
            <person name="Glass J.I."/>
            <person name="Rusch D."/>
            <person name="Podicherti R."/>
            <person name="Tsui H.-C.T."/>
            <person name="Winkler M.E."/>
        </authorList>
    </citation>
    <scope>NUCLEOTIDE SEQUENCE</scope>
</reference>
<organism evidence="1">
    <name type="scientific">marine metagenome</name>
    <dbReference type="NCBI Taxonomy" id="408172"/>
    <lineage>
        <taxon>unclassified sequences</taxon>
        <taxon>metagenomes</taxon>
        <taxon>ecological metagenomes</taxon>
    </lineage>
</organism>
<proteinExistence type="predicted"/>
<gene>
    <name evidence="1" type="ORF">METZ01_LOCUS506682</name>
</gene>
<name>A0A383ECI4_9ZZZZ</name>
<sequence length="171" mass="19382">MLKNIFKAPSRLSASISVFHDFHRPPYGGGNQFMLALTSEFERNGYKIERNKLSDSTEVCLFNSFNFNSRKLLASKHVSSTLMIHRVDGPVDKYRGDERGVDSEIWKINQTIANATVFQSQYSLDAHIKLGMQFRRPTVIKNSVDSTIFYPSKKDFSSKLVDLGCYISVSG</sequence>
<evidence type="ECO:0000313" key="1">
    <source>
        <dbReference type="EMBL" id="SVE53828.1"/>
    </source>
</evidence>
<dbReference type="AlphaFoldDB" id="A0A383ECI4"/>
<feature type="non-terminal residue" evidence="1">
    <location>
        <position position="171"/>
    </location>
</feature>
<protein>
    <recommendedName>
        <fullName evidence="2">Glycosyltransferase subfamily 4-like N-terminal domain-containing protein</fullName>
    </recommendedName>
</protein>
<evidence type="ECO:0008006" key="2">
    <source>
        <dbReference type="Google" id="ProtNLM"/>
    </source>
</evidence>
<dbReference type="EMBL" id="UINC01224276">
    <property type="protein sequence ID" value="SVE53828.1"/>
    <property type="molecule type" value="Genomic_DNA"/>
</dbReference>
<accession>A0A383ECI4</accession>
<dbReference type="SUPFAM" id="SSF53756">
    <property type="entry name" value="UDP-Glycosyltransferase/glycogen phosphorylase"/>
    <property type="match status" value="1"/>
</dbReference>